<evidence type="ECO:0000313" key="1">
    <source>
        <dbReference type="EMBL" id="QFF99279.1"/>
    </source>
</evidence>
<dbReference type="KEGG" id="psyo:PB01_10830"/>
<reference evidence="1 2" key="1">
    <citation type="submission" date="2018-07" db="EMBL/GenBank/DDBJ databases">
        <title>Complete genome sequence of Psychrobacillus sp. PB01, isolated from iceberg, and comparative genome analysis of Psychrobacillus strains.</title>
        <authorList>
            <person name="Lee P.C."/>
        </authorList>
    </citation>
    <scope>NUCLEOTIDE SEQUENCE [LARGE SCALE GENOMIC DNA]</scope>
    <source>
        <strain evidence="1 2">PB01</strain>
    </source>
</reference>
<sequence>MHINDATFGEMLKGNVPEQLADMLAMTQMSTREGNLVNDSSDLEMLLVRKPATVKEALQHLLA</sequence>
<organism evidence="1 2">
    <name type="scientific">Psychrobacillus glaciei</name>
    <dbReference type="NCBI Taxonomy" id="2283160"/>
    <lineage>
        <taxon>Bacteria</taxon>
        <taxon>Bacillati</taxon>
        <taxon>Bacillota</taxon>
        <taxon>Bacilli</taxon>
        <taxon>Bacillales</taxon>
        <taxon>Bacillaceae</taxon>
        <taxon>Psychrobacillus</taxon>
    </lineage>
</organism>
<protein>
    <submittedName>
        <fullName evidence="1">Uncharacterized protein</fullName>
    </submittedName>
</protein>
<dbReference type="EMBL" id="CP031223">
    <property type="protein sequence ID" value="QFF99279.1"/>
    <property type="molecule type" value="Genomic_DNA"/>
</dbReference>
<proteinExistence type="predicted"/>
<accession>A0A5J6SNC0</accession>
<keyword evidence="2" id="KW-1185">Reference proteome</keyword>
<dbReference type="AlphaFoldDB" id="A0A5J6SNC0"/>
<evidence type="ECO:0000313" key="2">
    <source>
        <dbReference type="Proteomes" id="UP000325517"/>
    </source>
</evidence>
<gene>
    <name evidence="1" type="ORF">PB01_10830</name>
</gene>
<dbReference type="Proteomes" id="UP000325517">
    <property type="component" value="Chromosome"/>
</dbReference>
<name>A0A5J6SNC0_9BACI</name>